<dbReference type="InterPro" id="IPR007354">
    <property type="entry name" value="CruF-like"/>
</dbReference>
<gene>
    <name evidence="2" type="ORF">TR69_WS6001000951</name>
</gene>
<evidence type="ECO:0000313" key="3">
    <source>
        <dbReference type="Proteomes" id="UP000070457"/>
    </source>
</evidence>
<dbReference type="Proteomes" id="UP000070457">
    <property type="component" value="Unassembled WGS sequence"/>
</dbReference>
<accession>A0A136LZ54</accession>
<feature type="transmembrane region" description="Helical" evidence="1">
    <location>
        <begin position="75"/>
        <end position="96"/>
    </location>
</feature>
<dbReference type="PANTHER" id="PTHR39419">
    <property type="entry name" value="SLL0814 PROTEIN"/>
    <property type="match status" value="1"/>
</dbReference>
<keyword evidence="1" id="KW-0472">Membrane</keyword>
<reference evidence="2 3" key="1">
    <citation type="submission" date="2015-02" db="EMBL/GenBank/DDBJ databases">
        <title>Improved understanding of the partial-nitritation anammox process through 23 genomes representing the majority of the microbial community.</title>
        <authorList>
            <person name="Speth D.R."/>
            <person name="In T Zandt M."/>
            <person name="Guerrero Cruz S."/>
            <person name="Jetten M.S."/>
            <person name="Dutilh B.E."/>
        </authorList>
    </citation>
    <scope>NUCLEOTIDE SEQUENCE [LARGE SCALE GENOMIC DNA]</scope>
    <source>
        <strain evidence="2">OLB20</strain>
    </source>
</reference>
<organism evidence="2 3">
    <name type="scientific">candidate division WS6 bacterium OLB20</name>
    <dbReference type="NCBI Taxonomy" id="1617426"/>
    <lineage>
        <taxon>Bacteria</taxon>
        <taxon>Candidatus Dojkabacteria</taxon>
    </lineage>
</organism>
<dbReference type="Pfam" id="PF04240">
    <property type="entry name" value="Caroten_synth"/>
    <property type="match status" value="1"/>
</dbReference>
<evidence type="ECO:0000256" key="1">
    <source>
        <dbReference type="SAM" id="Phobius"/>
    </source>
</evidence>
<feature type="transmembrane region" description="Helical" evidence="1">
    <location>
        <begin position="41"/>
        <end position="69"/>
    </location>
</feature>
<dbReference type="STRING" id="1617426.TR69_WS6001000951"/>
<evidence type="ECO:0008006" key="4">
    <source>
        <dbReference type="Google" id="ProtNLM"/>
    </source>
</evidence>
<dbReference type="AlphaFoldDB" id="A0A136LZ54"/>
<name>A0A136LZ54_9BACT</name>
<feature type="transmembrane region" description="Helical" evidence="1">
    <location>
        <begin position="108"/>
        <end position="126"/>
    </location>
</feature>
<protein>
    <recommendedName>
        <fullName evidence="4">Carotenoid biosynthesis protein</fullName>
    </recommendedName>
</protein>
<dbReference type="PANTHER" id="PTHR39419:SF1">
    <property type="entry name" value="SLL0814 PROTEIN"/>
    <property type="match status" value="1"/>
</dbReference>
<proteinExistence type="predicted"/>
<feature type="transmembrane region" description="Helical" evidence="1">
    <location>
        <begin position="6"/>
        <end position="34"/>
    </location>
</feature>
<evidence type="ECO:0000313" key="2">
    <source>
        <dbReference type="EMBL" id="KXK26927.1"/>
    </source>
</evidence>
<keyword evidence="1" id="KW-0812">Transmembrane</keyword>
<dbReference type="EMBL" id="JYNZ01000003">
    <property type="protein sequence ID" value="KXK26927.1"/>
    <property type="molecule type" value="Genomic_DNA"/>
</dbReference>
<comment type="caution">
    <text evidence="2">The sequence shown here is derived from an EMBL/GenBank/DDBJ whole genome shotgun (WGS) entry which is preliminary data.</text>
</comment>
<keyword evidence="1" id="KW-1133">Transmembrane helix</keyword>
<sequence>MLGDRIAALLPILSGFIRVAADMSMIAFALPLLLQIRSRRLVLTAVVIAAAGFLLEHLSAASGVPYGFFTYTDRFALLTGGTPVVIGLAWLVIVFGGRAAAERLDSRTYVQVLIAAAIAVLIDLALDPAAVGLGFWEWQQIGPYYGIPLSNFGGVVFLPHFC</sequence>